<dbReference type="InterPro" id="IPR007864">
    <property type="entry name" value="UreE_C_dom"/>
</dbReference>
<dbReference type="SUPFAM" id="SSF69737">
    <property type="entry name" value="Urease metallochaperone UreE, C-terminal domain"/>
    <property type="match status" value="1"/>
</dbReference>
<name>A0A8J4M5E5_9PROT</name>
<evidence type="ECO:0000256" key="2">
    <source>
        <dbReference type="ARBA" id="ARBA00022490"/>
    </source>
</evidence>
<organism evidence="8">
    <name type="scientific">Acidicaldus sp</name>
    <dbReference type="NCBI Taxonomy" id="1872105"/>
    <lineage>
        <taxon>Bacteria</taxon>
        <taxon>Pseudomonadati</taxon>
        <taxon>Pseudomonadota</taxon>
        <taxon>Alphaproteobacteria</taxon>
        <taxon>Acetobacterales</taxon>
        <taxon>Acetobacteraceae</taxon>
        <taxon>Acidicaldus</taxon>
    </lineage>
</organism>
<comment type="subcellular location">
    <subcellularLocation>
        <location evidence="1 5">Cytoplasm</location>
    </subcellularLocation>
</comment>
<dbReference type="SUPFAM" id="SSF69287">
    <property type="entry name" value="Urease metallochaperone UreE, N-terminal domain"/>
    <property type="match status" value="1"/>
</dbReference>
<comment type="function">
    <text evidence="5">Involved in urease metallocenter assembly. Binds nickel. Probably functions as a nickel donor during metallocenter assembly.</text>
</comment>
<gene>
    <name evidence="5" type="primary">ureE</name>
    <name evidence="8" type="ORF">ENY07_03315</name>
</gene>
<dbReference type="EMBL" id="DTQM01000063">
    <property type="protein sequence ID" value="HGC42239.1"/>
    <property type="molecule type" value="Genomic_DNA"/>
</dbReference>
<dbReference type="GO" id="GO:0019627">
    <property type="term" value="P:urea metabolic process"/>
    <property type="evidence" value="ECO:0007669"/>
    <property type="project" value="InterPro"/>
</dbReference>
<dbReference type="AlphaFoldDB" id="A0A8J4M5E5"/>
<dbReference type="GO" id="GO:0051082">
    <property type="term" value="F:unfolded protein binding"/>
    <property type="evidence" value="ECO:0007669"/>
    <property type="project" value="UniProtKB-UniRule"/>
</dbReference>
<evidence type="ECO:0000256" key="5">
    <source>
        <dbReference type="HAMAP-Rule" id="MF_00822"/>
    </source>
</evidence>
<dbReference type="InterPro" id="IPR012406">
    <property type="entry name" value="UreE"/>
</dbReference>
<accession>A0A8J4M5E5</accession>
<reference evidence="8" key="1">
    <citation type="journal article" date="2020" name="mSystems">
        <title>Genome- and Community-Level Interaction Insights into Carbon Utilization and Element Cycling Functions of Hydrothermarchaeota in Hydrothermal Sediment.</title>
        <authorList>
            <person name="Zhou Z."/>
            <person name="Liu Y."/>
            <person name="Xu W."/>
            <person name="Pan J."/>
            <person name="Luo Z.H."/>
            <person name="Li M."/>
        </authorList>
    </citation>
    <scope>NUCLEOTIDE SEQUENCE</scope>
    <source>
        <strain evidence="8">SpSt-997</strain>
    </source>
</reference>
<comment type="similarity">
    <text evidence="5">Belongs to the UreE family.</text>
</comment>
<keyword evidence="4 5" id="KW-0143">Chaperone</keyword>
<feature type="region of interest" description="Disordered" evidence="6">
    <location>
        <begin position="133"/>
        <end position="152"/>
    </location>
</feature>
<dbReference type="Pfam" id="PF05194">
    <property type="entry name" value="UreE_C"/>
    <property type="match status" value="1"/>
</dbReference>
<dbReference type="GO" id="GO:0065003">
    <property type="term" value="P:protein-containing complex assembly"/>
    <property type="evidence" value="ECO:0007669"/>
    <property type="project" value="InterPro"/>
</dbReference>
<dbReference type="Pfam" id="PF02814">
    <property type="entry name" value="UreE_N"/>
    <property type="match status" value="1"/>
</dbReference>
<evidence type="ECO:0000259" key="7">
    <source>
        <dbReference type="SMART" id="SM00988"/>
    </source>
</evidence>
<feature type="compositionally biased region" description="Basic and acidic residues" evidence="6">
    <location>
        <begin position="142"/>
        <end position="152"/>
    </location>
</feature>
<dbReference type="Gene3D" id="3.30.70.790">
    <property type="entry name" value="UreE, C-terminal domain"/>
    <property type="match status" value="1"/>
</dbReference>
<sequence length="152" mass="16448">MLRAGMWPEGAREIDAVRLDFDHRHRRRILLKTEAGRDLLLDLAETARLADGDALVLAGGGLVRVIAADEDLLEIHAAPAILLRIAWHLGNRHLAVQFAGPALRIRADHVIAAMILGLGGQIHELRAPFDPESGAYAGAAPHSHDPGGFHDH</sequence>
<feature type="domain" description="UreE urease accessory N-terminal" evidence="7">
    <location>
        <begin position="1"/>
        <end position="63"/>
    </location>
</feature>
<dbReference type="CDD" id="cd00571">
    <property type="entry name" value="UreE"/>
    <property type="match status" value="1"/>
</dbReference>
<dbReference type="SMART" id="SM00988">
    <property type="entry name" value="UreE_N"/>
    <property type="match status" value="1"/>
</dbReference>
<dbReference type="InterPro" id="IPR004029">
    <property type="entry name" value="UreE_N"/>
</dbReference>
<evidence type="ECO:0000256" key="6">
    <source>
        <dbReference type="SAM" id="MobiDB-lite"/>
    </source>
</evidence>
<dbReference type="InterPro" id="IPR036118">
    <property type="entry name" value="UreE_N_sf"/>
</dbReference>
<keyword evidence="2 5" id="KW-0963">Cytoplasm</keyword>
<dbReference type="GO" id="GO:0005737">
    <property type="term" value="C:cytoplasm"/>
    <property type="evidence" value="ECO:0007669"/>
    <property type="project" value="UniProtKB-SubCell"/>
</dbReference>
<evidence type="ECO:0000256" key="4">
    <source>
        <dbReference type="ARBA" id="ARBA00023186"/>
    </source>
</evidence>
<proteinExistence type="inferred from homology"/>
<dbReference type="PIRSF" id="PIRSF036402">
    <property type="entry name" value="Ureas_acces_UreE"/>
    <property type="match status" value="1"/>
</dbReference>
<comment type="caution">
    <text evidence="8">The sequence shown here is derived from an EMBL/GenBank/DDBJ whole genome shotgun (WGS) entry which is preliminary data.</text>
</comment>
<keyword evidence="3 5" id="KW-0533">Nickel</keyword>
<protein>
    <recommendedName>
        <fullName evidence="5">Urease accessory protein UreE</fullName>
    </recommendedName>
</protein>
<dbReference type="GO" id="GO:0006457">
    <property type="term" value="P:protein folding"/>
    <property type="evidence" value="ECO:0007669"/>
    <property type="project" value="InterPro"/>
</dbReference>
<dbReference type="GO" id="GO:0016151">
    <property type="term" value="F:nickel cation binding"/>
    <property type="evidence" value="ECO:0007669"/>
    <property type="project" value="UniProtKB-UniRule"/>
</dbReference>
<evidence type="ECO:0000256" key="1">
    <source>
        <dbReference type="ARBA" id="ARBA00004496"/>
    </source>
</evidence>
<evidence type="ECO:0000313" key="8">
    <source>
        <dbReference type="EMBL" id="HGC42239.1"/>
    </source>
</evidence>
<dbReference type="HAMAP" id="MF_00822">
    <property type="entry name" value="UreE"/>
    <property type="match status" value="1"/>
</dbReference>
<evidence type="ECO:0000256" key="3">
    <source>
        <dbReference type="ARBA" id="ARBA00022596"/>
    </source>
</evidence>
<dbReference type="Gene3D" id="2.60.260.20">
    <property type="entry name" value="Urease metallochaperone UreE, N-terminal domain"/>
    <property type="match status" value="1"/>
</dbReference>